<dbReference type="Proteomes" id="UP000239899">
    <property type="component" value="Unassembled WGS sequence"/>
</dbReference>
<dbReference type="AlphaFoldDB" id="A0A2P6U517"/>
<feature type="repeat" description="TPR" evidence="7">
    <location>
        <begin position="937"/>
        <end position="970"/>
    </location>
</feature>
<feature type="region of interest" description="Disordered" evidence="8">
    <location>
        <begin position="373"/>
        <end position="442"/>
    </location>
</feature>
<dbReference type="Pfam" id="PF13432">
    <property type="entry name" value="TPR_16"/>
    <property type="match status" value="1"/>
</dbReference>
<proteinExistence type="predicted"/>
<feature type="region of interest" description="Disordered" evidence="8">
    <location>
        <begin position="1133"/>
        <end position="1162"/>
    </location>
</feature>
<feature type="compositionally biased region" description="Low complexity" evidence="8">
    <location>
        <begin position="411"/>
        <end position="425"/>
    </location>
</feature>
<keyword evidence="2" id="KW-0677">Repeat</keyword>
<evidence type="ECO:0000259" key="9">
    <source>
        <dbReference type="PROSITE" id="PS50280"/>
    </source>
</evidence>
<dbReference type="GO" id="GO:0016567">
    <property type="term" value="P:protein ubiquitination"/>
    <property type="evidence" value="ECO:0007669"/>
    <property type="project" value="TreeGrafter"/>
</dbReference>
<dbReference type="PROSITE" id="PS50280">
    <property type="entry name" value="SET"/>
    <property type="match status" value="1"/>
</dbReference>
<evidence type="ECO:0000256" key="6">
    <source>
        <dbReference type="ARBA" id="ARBA00023306"/>
    </source>
</evidence>
<dbReference type="InterPro" id="IPR007192">
    <property type="entry name" value="APC8"/>
</dbReference>
<keyword evidence="11" id="KW-1185">Reference proteome</keyword>
<dbReference type="Pfam" id="PF04049">
    <property type="entry name" value="ANAPC8"/>
    <property type="match status" value="1"/>
</dbReference>
<evidence type="ECO:0000256" key="4">
    <source>
        <dbReference type="ARBA" id="ARBA00022786"/>
    </source>
</evidence>
<evidence type="ECO:0000256" key="2">
    <source>
        <dbReference type="ARBA" id="ARBA00022737"/>
    </source>
</evidence>
<dbReference type="InterPro" id="IPR019734">
    <property type="entry name" value="TPR_rpt"/>
</dbReference>
<evidence type="ECO:0000313" key="10">
    <source>
        <dbReference type="EMBL" id="PRW61416.1"/>
    </source>
</evidence>
<feature type="domain" description="SET" evidence="9">
    <location>
        <begin position="26"/>
        <end position="294"/>
    </location>
</feature>
<dbReference type="InterPro" id="IPR001214">
    <property type="entry name" value="SET_dom"/>
</dbReference>
<feature type="compositionally biased region" description="Low complexity" evidence="8">
    <location>
        <begin position="384"/>
        <end position="400"/>
    </location>
</feature>
<evidence type="ECO:0000313" key="11">
    <source>
        <dbReference type="Proteomes" id="UP000239899"/>
    </source>
</evidence>
<feature type="compositionally biased region" description="Basic and acidic residues" evidence="8">
    <location>
        <begin position="426"/>
        <end position="442"/>
    </location>
</feature>
<dbReference type="GO" id="GO:0005680">
    <property type="term" value="C:anaphase-promoting complex"/>
    <property type="evidence" value="ECO:0007669"/>
    <property type="project" value="InterPro"/>
</dbReference>
<dbReference type="SMART" id="SM00028">
    <property type="entry name" value="TPR"/>
    <property type="match status" value="7"/>
</dbReference>
<evidence type="ECO:0000256" key="5">
    <source>
        <dbReference type="ARBA" id="ARBA00022803"/>
    </source>
</evidence>
<dbReference type="InterPro" id="IPR011990">
    <property type="entry name" value="TPR-like_helical_dom_sf"/>
</dbReference>
<dbReference type="SUPFAM" id="SSF48452">
    <property type="entry name" value="TPR-like"/>
    <property type="match status" value="2"/>
</dbReference>
<dbReference type="GO" id="GO:0051301">
    <property type="term" value="P:cell division"/>
    <property type="evidence" value="ECO:0007669"/>
    <property type="project" value="UniProtKB-KW"/>
</dbReference>
<feature type="repeat" description="TPR" evidence="7">
    <location>
        <begin position="903"/>
        <end position="936"/>
    </location>
</feature>
<feature type="repeat" description="TPR" evidence="7">
    <location>
        <begin position="835"/>
        <end position="868"/>
    </location>
</feature>
<keyword evidence="4" id="KW-0833">Ubl conjugation pathway</keyword>
<dbReference type="Pfam" id="PF00856">
    <property type="entry name" value="SET"/>
    <property type="match status" value="1"/>
</dbReference>
<comment type="caution">
    <text evidence="10">The sequence shown here is derived from an EMBL/GenBank/DDBJ whole genome shotgun (WGS) entry which is preliminary data.</text>
</comment>
<evidence type="ECO:0000256" key="7">
    <source>
        <dbReference type="PROSITE-ProRule" id="PRU00339"/>
    </source>
</evidence>
<accession>A0A2P6U517</accession>
<dbReference type="SUPFAM" id="SSF82199">
    <property type="entry name" value="SET domain"/>
    <property type="match status" value="1"/>
</dbReference>
<feature type="compositionally biased region" description="Gly residues" evidence="8">
    <location>
        <begin position="701"/>
        <end position="712"/>
    </location>
</feature>
<dbReference type="Gene3D" id="1.25.40.10">
    <property type="entry name" value="Tetratricopeptide repeat domain"/>
    <property type="match status" value="2"/>
</dbReference>
<feature type="repeat" description="TPR" evidence="7">
    <location>
        <begin position="971"/>
        <end position="1004"/>
    </location>
</feature>
<name>A0A2P6U517_CHLSO</name>
<organism evidence="10 11">
    <name type="scientific">Chlorella sorokiniana</name>
    <name type="common">Freshwater green alga</name>
    <dbReference type="NCBI Taxonomy" id="3076"/>
    <lineage>
        <taxon>Eukaryota</taxon>
        <taxon>Viridiplantae</taxon>
        <taxon>Chlorophyta</taxon>
        <taxon>core chlorophytes</taxon>
        <taxon>Trebouxiophyceae</taxon>
        <taxon>Chlorellales</taxon>
        <taxon>Chlorellaceae</taxon>
        <taxon>Chlorella clade</taxon>
        <taxon>Chlorella</taxon>
    </lineage>
</organism>
<reference evidence="10 11" key="1">
    <citation type="journal article" date="2018" name="Plant J.">
        <title>Genome sequences of Chlorella sorokiniana UTEX 1602 and Micractinium conductrix SAG 241.80: implications to maltose excretion by a green alga.</title>
        <authorList>
            <person name="Arriola M.B."/>
            <person name="Velmurugan N."/>
            <person name="Zhang Y."/>
            <person name="Plunkett M.H."/>
            <person name="Hondzo H."/>
            <person name="Barney B.M."/>
        </authorList>
    </citation>
    <scope>NUCLEOTIDE SEQUENCE [LARGE SCALE GENOMIC DNA]</scope>
    <source>
        <strain evidence="11">UTEX 1602</strain>
    </source>
</reference>
<gene>
    <name evidence="10" type="ORF">C2E21_0428</name>
</gene>
<feature type="region of interest" description="Disordered" evidence="8">
    <location>
        <begin position="689"/>
        <end position="717"/>
    </location>
</feature>
<evidence type="ECO:0000256" key="3">
    <source>
        <dbReference type="ARBA" id="ARBA00022776"/>
    </source>
</evidence>
<dbReference type="PANTHER" id="PTHR12558:SF10">
    <property type="entry name" value="CELL DIVISION CYCLE PROTEIN 23 HOMOLOG"/>
    <property type="match status" value="1"/>
</dbReference>
<dbReference type="GO" id="GO:0045842">
    <property type="term" value="P:positive regulation of mitotic metaphase/anaphase transition"/>
    <property type="evidence" value="ECO:0007669"/>
    <property type="project" value="TreeGrafter"/>
</dbReference>
<keyword evidence="1" id="KW-0132">Cell division</keyword>
<evidence type="ECO:0000256" key="8">
    <source>
        <dbReference type="SAM" id="MobiDB-lite"/>
    </source>
</evidence>
<dbReference type="Gene3D" id="1.10.220.160">
    <property type="match status" value="1"/>
</dbReference>
<dbReference type="PROSITE" id="PS50005">
    <property type="entry name" value="TPR"/>
    <property type="match status" value="4"/>
</dbReference>
<keyword evidence="5 7" id="KW-0802">TPR repeat</keyword>
<dbReference type="CDD" id="cd20071">
    <property type="entry name" value="SET_SMYD"/>
    <property type="match status" value="1"/>
</dbReference>
<dbReference type="EMBL" id="LHPG02000001">
    <property type="protein sequence ID" value="PRW61416.1"/>
    <property type="molecule type" value="Genomic_DNA"/>
</dbReference>
<dbReference type="Gene3D" id="2.170.270.10">
    <property type="entry name" value="SET domain"/>
    <property type="match status" value="1"/>
</dbReference>
<dbReference type="InterPro" id="IPR046341">
    <property type="entry name" value="SET_dom_sf"/>
</dbReference>
<evidence type="ECO:0000256" key="1">
    <source>
        <dbReference type="ARBA" id="ARBA00022618"/>
    </source>
</evidence>
<keyword evidence="3" id="KW-0498">Mitosis</keyword>
<dbReference type="OrthoDB" id="10262026at2759"/>
<protein>
    <submittedName>
        <fullName evidence="10">Anaphase-promoting complex subunit 8-like</fullName>
    </submittedName>
</protein>
<dbReference type="STRING" id="3076.A0A2P6U517"/>
<dbReference type="Pfam" id="PF13181">
    <property type="entry name" value="TPR_8"/>
    <property type="match status" value="3"/>
</dbReference>
<dbReference type="GO" id="GO:0031145">
    <property type="term" value="P:anaphase-promoting complex-dependent catabolic process"/>
    <property type="evidence" value="ECO:0007669"/>
    <property type="project" value="TreeGrafter"/>
</dbReference>
<dbReference type="Gene3D" id="6.10.140.2220">
    <property type="match status" value="1"/>
</dbReference>
<keyword evidence="6" id="KW-0131">Cell cycle</keyword>
<dbReference type="PANTHER" id="PTHR12558">
    <property type="entry name" value="CELL DIVISION CYCLE 16,23,27"/>
    <property type="match status" value="1"/>
</dbReference>
<sequence>MAGTSPKKKGKKFVPLPTVEAAGGDLAWRQAFSAKLGRHVVASKDLPAGTLVLMERPVVSVPRSKLAGHVCHSCFRPLSQPVENKEGFNPCLPRYCGVCKKAETSAADPLGLDSKLAALRIKLADIAKEHPVEPELLHLLVLLDVHRSGTAASDKGTATAAEGASPVLRCSVADADAVPSPWERKAEAWRKAVTAALRPLHKELQAVEASGTLPGYKASRLEQLQSDAAMLICNLQGVGAEGASQDCGVGLFPAAAAFNHSCRPNCHTVTMGQTMYVRTIVDVPAGAQLTICHVQAYDQRSVRQAALLQERGIRCACERCSEPLHTSTDRYLEGVWCLQCTIDVLVAVPPNTPLAEAAAAKFAEQMAEIEAEHAAASKRKGGKKAAAAQQQQQQDGAANGSTEAAPEETQQEGAGSAAAAEQQQEGDGKTATESGDGKEKPQVRWWRCCNPKCGHVEPAHTTIANGPGDVLHQADKLWQQGAMLYQMKMPQLMPQAEAFLLQLAQGVDGRLHPYHARVIDSLAPLINLALRRNDALAVFNHAVNLWEAENAVQARYSLHQLQYLSAIIDTSAAKATNAQSAVVKRQFEKKLKAAKELRRAAADCRARGLHAAAKWAAAAVCGLPEEEVMVSSQEAPAAMGSPAAAFDLARSLFDLREYRSVAHMLAGATDPQSMFLRCYATYLAGEKRREEERIESTTAAGPGGAPGGGSTGAAGAEPAVNSELDGLESELQDLAAAGKADGFLLYLLGLVLADKEKKEDARRVLAAAVTAYPCNWSAWLALQYACGDVSVAGQLSLPDHFMRTFFLASACVDSHHNTEALQHLQALSSEFPRSDAVIQLAALAHYNLQNFDEAQELFEELLQRDPYRIEGMDIYSNILYVKEEFAALSALAHRCAAADKYRAETCCVVGNYYSLRGMHERAVQYFRRALRLNPHYLSAWTLMGHEYVELKNPPAAIEAYRRAVDVSPRDYRAWYGLGQTYELVNMPYYALYYFRRAVQLRPHDARMWNAMGHCYQQEQLGLLDAAIRCHRRALPFDKEGVAVHELAKLHERLGQRAEAAHYHRLNLERIDSEGVTGQDAVEALTFLADYHKDAGEYEAAEAYYTRLLDFGAGSREAAKSSLREIRTLQAAGIAAGQPGLTPVRPDSPPDSPRSDMAGMSPY</sequence>